<protein>
    <submittedName>
        <fullName evidence="2">SIMPL domain-containing protein</fullName>
    </submittedName>
</protein>
<organism evidence="2 3">
    <name type="scientific">Hyphococcus luteus</name>
    <dbReference type="NCBI Taxonomy" id="2058213"/>
    <lineage>
        <taxon>Bacteria</taxon>
        <taxon>Pseudomonadati</taxon>
        <taxon>Pseudomonadota</taxon>
        <taxon>Alphaproteobacteria</taxon>
        <taxon>Parvularculales</taxon>
        <taxon>Parvularculaceae</taxon>
        <taxon>Hyphococcus</taxon>
    </lineage>
</organism>
<sequence>MRHAPARFAAPAAIAAAILAAGCSAPQAVAADPAVQHRTITVNGEGEASAAPDMAVIRIGVRTDAPTAAGALRQNSEDMTATIDTLKELGVENRDIQTSGLSVNPRYNYDKNRSNPEVIGFTASNNVTVRLRDLDNAGAVIDEAVQSGANSLGGISFAFSDPKPLMDEARKKAVADARAKATLLTDAAGVRLGKLITIQEGYAAAPQPKMYSARMEMAADSSVPMEAGESSVTVSVSLVYEIE</sequence>
<dbReference type="Gene3D" id="3.30.110.170">
    <property type="entry name" value="Protein of unknown function (DUF541), domain 1"/>
    <property type="match status" value="1"/>
</dbReference>
<name>A0A2S7K1V2_9PROT</name>
<feature type="chain" id="PRO_5015720943" evidence="1">
    <location>
        <begin position="31"/>
        <end position="243"/>
    </location>
</feature>
<dbReference type="InterPro" id="IPR007497">
    <property type="entry name" value="SIMPL/DUF541"/>
</dbReference>
<proteinExistence type="predicted"/>
<dbReference type="Gene3D" id="3.30.70.2970">
    <property type="entry name" value="Protein of unknown function (DUF541), domain 2"/>
    <property type="match status" value="1"/>
</dbReference>
<dbReference type="EMBL" id="PJCH01000015">
    <property type="protein sequence ID" value="PQA86477.1"/>
    <property type="molecule type" value="Genomic_DNA"/>
</dbReference>
<feature type="signal peptide" evidence="1">
    <location>
        <begin position="1"/>
        <end position="30"/>
    </location>
</feature>
<evidence type="ECO:0000256" key="1">
    <source>
        <dbReference type="SAM" id="SignalP"/>
    </source>
</evidence>
<dbReference type="PANTHER" id="PTHR34387">
    <property type="entry name" value="SLR1258 PROTEIN"/>
    <property type="match status" value="1"/>
</dbReference>
<accession>A0A2S7K1V2</accession>
<dbReference type="GO" id="GO:0006974">
    <property type="term" value="P:DNA damage response"/>
    <property type="evidence" value="ECO:0007669"/>
    <property type="project" value="TreeGrafter"/>
</dbReference>
<dbReference type="AlphaFoldDB" id="A0A2S7K1V2"/>
<dbReference type="Pfam" id="PF04402">
    <property type="entry name" value="SIMPL"/>
    <property type="match status" value="1"/>
</dbReference>
<gene>
    <name evidence="2" type="ORF">CW354_19310</name>
</gene>
<dbReference type="PROSITE" id="PS51257">
    <property type="entry name" value="PROKAR_LIPOPROTEIN"/>
    <property type="match status" value="1"/>
</dbReference>
<evidence type="ECO:0000313" key="3">
    <source>
        <dbReference type="Proteomes" id="UP000239504"/>
    </source>
</evidence>
<keyword evidence="1" id="KW-0732">Signal</keyword>
<dbReference type="PANTHER" id="PTHR34387:SF1">
    <property type="entry name" value="PERIPLASMIC IMMUNOGENIC PROTEIN"/>
    <property type="match status" value="1"/>
</dbReference>
<dbReference type="OrthoDB" id="9813144at2"/>
<dbReference type="RefSeq" id="WP_104831689.1">
    <property type="nucleotide sequence ID" value="NZ_PJCH01000015.1"/>
</dbReference>
<evidence type="ECO:0000313" key="2">
    <source>
        <dbReference type="EMBL" id="PQA86477.1"/>
    </source>
</evidence>
<dbReference type="InterPro" id="IPR052022">
    <property type="entry name" value="26kDa_periplasmic_antigen"/>
</dbReference>
<comment type="caution">
    <text evidence="2">The sequence shown here is derived from an EMBL/GenBank/DDBJ whole genome shotgun (WGS) entry which is preliminary data.</text>
</comment>
<reference evidence="2 3" key="1">
    <citation type="submission" date="2017-12" db="EMBL/GenBank/DDBJ databases">
        <authorList>
            <person name="Hurst M.R.H."/>
        </authorList>
    </citation>
    <scope>NUCLEOTIDE SEQUENCE [LARGE SCALE GENOMIC DNA]</scope>
    <source>
        <strain evidence="2 3">SY-3-19</strain>
    </source>
</reference>
<dbReference type="Proteomes" id="UP000239504">
    <property type="component" value="Unassembled WGS sequence"/>
</dbReference>
<keyword evidence="3" id="KW-1185">Reference proteome</keyword>